<evidence type="ECO:0000256" key="11">
    <source>
        <dbReference type="ARBA" id="ARBA00022857"/>
    </source>
</evidence>
<dbReference type="AlphaFoldDB" id="A0AAE3SMA5"/>
<evidence type="ECO:0000256" key="17">
    <source>
        <dbReference type="ARBA" id="ARBA00031098"/>
    </source>
</evidence>
<evidence type="ECO:0000313" key="21">
    <source>
        <dbReference type="Proteomes" id="UP001207116"/>
    </source>
</evidence>
<comment type="subunit">
    <text evidence="4">Homodimer.</text>
</comment>
<dbReference type="GO" id="GO:0004449">
    <property type="term" value="F:isocitrate dehydrogenase (NAD+) activity"/>
    <property type="evidence" value="ECO:0007669"/>
    <property type="project" value="TreeGrafter"/>
</dbReference>
<sequence length="477" mass="53021">MDTITIAKGDGIGPEIMDATLSILKAAGAALQYEEIEIGEQVYLAGNTAGISPESWDSIRRNKVFLKAPITTPQGGGYKSLNVTTRKTLGLYANVRPCKSLHPYVDTKHPNMDVVIIRENEEDLYAGIEHQQTDEVVQCLKLISRPGCEKIIRYAFEFARQYGRKKVTCFTKDNIMKQTDGLFHEVFDEVAAEYTDIENEHWIVDIGAAKMADTPEAFDVIVMPNLYGDIMSDVAAQITGSVGLAGSANIGEECAMFEAIHGSAPRRAGQNMANPSGLLHGAIMMLNHLGQNNVAEKIHNAWLKTIEDGVHTYDIYKEGVSREKVGTREFAQAIIARLGQEPATLPRAEYRQTKPLDLPKYKRKPQANKELVGVDLFVHWSGEDANKIGAILQKIDNEHAKLSMVTNRGIKVWPKGFKETFCTDHWRCRYSSTNGKIDKDTIVRLLSDANAQNIDVIKTENLYKFDGKQAYSLGQGQ</sequence>
<dbReference type="PANTHER" id="PTHR11835">
    <property type="entry name" value="DECARBOXYLATING DEHYDROGENASES-ISOCITRATE, ISOPROPYLMALATE, TARTRATE"/>
    <property type="match status" value="1"/>
</dbReference>
<evidence type="ECO:0000256" key="18">
    <source>
        <dbReference type="ARBA" id="ARBA00046127"/>
    </source>
</evidence>
<evidence type="ECO:0000256" key="6">
    <source>
        <dbReference type="ARBA" id="ARBA00019562"/>
    </source>
</evidence>
<keyword evidence="8" id="KW-0816">Tricarboxylic acid cycle</keyword>
<keyword evidence="7" id="KW-0329">Glyoxylate bypass</keyword>
<dbReference type="GO" id="GO:0000287">
    <property type="term" value="F:magnesium ion binding"/>
    <property type="evidence" value="ECO:0007669"/>
    <property type="project" value="InterPro"/>
</dbReference>
<dbReference type="SUPFAM" id="SSF53659">
    <property type="entry name" value="Isocitrate/Isopropylmalate dehydrogenase-like"/>
    <property type="match status" value="1"/>
</dbReference>
<comment type="catalytic activity">
    <reaction evidence="14">
        <text>D-threo-isocitrate + NADP(+) = 2-oxoglutarate + CO2 + NADPH</text>
        <dbReference type="Rhea" id="RHEA:19629"/>
        <dbReference type="ChEBI" id="CHEBI:15562"/>
        <dbReference type="ChEBI" id="CHEBI:16526"/>
        <dbReference type="ChEBI" id="CHEBI:16810"/>
        <dbReference type="ChEBI" id="CHEBI:57783"/>
        <dbReference type="ChEBI" id="CHEBI:58349"/>
        <dbReference type="EC" id="1.1.1.42"/>
    </reaction>
</comment>
<dbReference type="GO" id="GO:0006102">
    <property type="term" value="P:isocitrate metabolic process"/>
    <property type="evidence" value="ECO:0007669"/>
    <property type="project" value="TreeGrafter"/>
</dbReference>
<dbReference type="RefSeq" id="WP_266010239.1">
    <property type="nucleotide sequence ID" value="NZ_JAPFQP010000001.1"/>
</dbReference>
<keyword evidence="9" id="KW-0479">Metal-binding</keyword>
<proteinExistence type="inferred from homology"/>
<dbReference type="Gene3D" id="3.30.70.1570">
    <property type="match status" value="1"/>
</dbReference>
<evidence type="ECO:0000256" key="16">
    <source>
        <dbReference type="ARBA" id="ARBA00029990"/>
    </source>
</evidence>
<dbReference type="Pfam" id="PF18324">
    <property type="entry name" value="Isocitrate_DH_C_bact"/>
    <property type="match status" value="1"/>
</dbReference>
<accession>A0AAE3SMA5</accession>
<dbReference type="FunFam" id="3.40.718.10:FF:000020">
    <property type="entry name" value="Isocitrate dehydrogenase"/>
    <property type="match status" value="1"/>
</dbReference>
<dbReference type="GO" id="GO:0006097">
    <property type="term" value="P:glyoxylate cycle"/>
    <property type="evidence" value="ECO:0007669"/>
    <property type="project" value="UniProtKB-KW"/>
</dbReference>
<feature type="domain" description="Isopropylmalate dehydrogenase-like" evidence="19">
    <location>
        <begin position="3"/>
        <end position="334"/>
    </location>
</feature>
<dbReference type="GO" id="GO:0004450">
    <property type="term" value="F:isocitrate dehydrogenase (NADP+) activity"/>
    <property type="evidence" value="ECO:0007669"/>
    <property type="project" value="UniProtKB-EC"/>
</dbReference>
<evidence type="ECO:0000256" key="9">
    <source>
        <dbReference type="ARBA" id="ARBA00022723"/>
    </source>
</evidence>
<dbReference type="GO" id="GO:0006099">
    <property type="term" value="P:tricarboxylic acid cycle"/>
    <property type="evidence" value="ECO:0007669"/>
    <property type="project" value="UniProtKB-KW"/>
</dbReference>
<dbReference type="Proteomes" id="UP001207116">
    <property type="component" value="Unassembled WGS sequence"/>
</dbReference>
<comment type="caution">
    <text evidence="20">The sequence shown here is derived from an EMBL/GenBank/DDBJ whole genome shotgun (WGS) entry which is preliminary data.</text>
</comment>
<evidence type="ECO:0000256" key="15">
    <source>
        <dbReference type="ARBA" id="ARBA00029765"/>
    </source>
</evidence>
<keyword evidence="10" id="KW-0460">Magnesium</keyword>
<dbReference type="NCBIfam" id="TIGR02924">
    <property type="entry name" value="ICDH_alpha"/>
    <property type="match status" value="1"/>
</dbReference>
<organism evidence="20 21">
    <name type="scientific">Lentiprolixibacter aurantiacus</name>
    <dbReference type="NCBI Taxonomy" id="2993939"/>
    <lineage>
        <taxon>Bacteria</taxon>
        <taxon>Pseudomonadati</taxon>
        <taxon>Bacteroidota</taxon>
        <taxon>Flavobacteriia</taxon>
        <taxon>Flavobacteriales</taxon>
        <taxon>Flavobacteriaceae</taxon>
        <taxon>Lentiprolixibacter</taxon>
    </lineage>
</organism>
<evidence type="ECO:0000256" key="8">
    <source>
        <dbReference type="ARBA" id="ARBA00022532"/>
    </source>
</evidence>
<comment type="similarity">
    <text evidence="3">Belongs to the isocitrate and isopropylmalate dehydrogenases family.</text>
</comment>
<name>A0AAE3SMA5_9FLAO</name>
<dbReference type="InterPro" id="IPR040978">
    <property type="entry name" value="Isocitrate_DH_TT1725_C"/>
</dbReference>
<evidence type="ECO:0000256" key="13">
    <source>
        <dbReference type="ARBA" id="ARBA00023211"/>
    </source>
</evidence>
<evidence type="ECO:0000256" key="7">
    <source>
        <dbReference type="ARBA" id="ARBA00022435"/>
    </source>
</evidence>
<evidence type="ECO:0000256" key="3">
    <source>
        <dbReference type="ARBA" id="ARBA00007769"/>
    </source>
</evidence>
<evidence type="ECO:0000256" key="10">
    <source>
        <dbReference type="ARBA" id="ARBA00022842"/>
    </source>
</evidence>
<comment type="cofactor">
    <cofactor evidence="1">
        <name>Mn(2+)</name>
        <dbReference type="ChEBI" id="CHEBI:29035"/>
    </cofactor>
</comment>
<evidence type="ECO:0000256" key="5">
    <source>
        <dbReference type="ARBA" id="ARBA00013013"/>
    </source>
</evidence>
<dbReference type="EC" id="1.1.1.42" evidence="5"/>
<dbReference type="InterPro" id="IPR019818">
    <property type="entry name" value="IsoCit/isopropylmalate_DH_CS"/>
</dbReference>
<evidence type="ECO:0000313" key="20">
    <source>
        <dbReference type="EMBL" id="MCX2718245.1"/>
    </source>
</evidence>
<dbReference type="Gene3D" id="3.40.718.10">
    <property type="entry name" value="Isopropylmalate Dehydrogenase"/>
    <property type="match status" value="1"/>
</dbReference>
<keyword evidence="13" id="KW-0464">Manganese</keyword>
<dbReference type="PANTHER" id="PTHR11835:SF43">
    <property type="entry name" value="ISOPROPYLMALATE DEHYDROGENASE-LIKE DOMAIN-CONTAINING PROTEIN"/>
    <property type="match status" value="1"/>
</dbReference>
<keyword evidence="11" id="KW-0521">NADP</keyword>
<dbReference type="NCBIfam" id="NF006673">
    <property type="entry name" value="PRK09222.1"/>
    <property type="match status" value="1"/>
</dbReference>
<dbReference type="PROSITE" id="PS00470">
    <property type="entry name" value="IDH_IMDH"/>
    <property type="match status" value="1"/>
</dbReference>
<evidence type="ECO:0000256" key="2">
    <source>
        <dbReference type="ARBA" id="ARBA00001946"/>
    </source>
</evidence>
<reference evidence="20" key="1">
    <citation type="submission" date="2022-11" db="EMBL/GenBank/DDBJ databases">
        <title>The characterization of three novel Bacteroidetes species and genomic analysis of their roles in tidal elemental geochemical cycles.</title>
        <authorList>
            <person name="Ma K.-J."/>
        </authorList>
    </citation>
    <scope>NUCLEOTIDE SEQUENCE</scope>
    <source>
        <strain evidence="20">M415</strain>
    </source>
</reference>
<dbReference type="Pfam" id="PF00180">
    <property type="entry name" value="Iso_dh"/>
    <property type="match status" value="1"/>
</dbReference>
<evidence type="ECO:0000259" key="19">
    <source>
        <dbReference type="SMART" id="SM01329"/>
    </source>
</evidence>
<dbReference type="InterPro" id="IPR024084">
    <property type="entry name" value="IsoPropMal-DH-like_dom"/>
</dbReference>
<dbReference type="GO" id="GO:0051287">
    <property type="term" value="F:NAD binding"/>
    <property type="evidence" value="ECO:0007669"/>
    <property type="project" value="InterPro"/>
</dbReference>
<comment type="function">
    <text evidence="18">Catalyzes the oxidative decarboxylation of isocitrate to 2-oxoglutarate and carbon dioxide with the concomitant reduction of NADP(+).</text>
</comment>
<evidence type="ECO:0000256" key="12">
    <source>
        <dbReference type="ARBA" id="ARBA00023002"/>
    </source>
</evidence>
<dbReference type="InterPro" id="IPR014273">
    <property type="entry name" value="Isocitrate_DH_bac-typ"/>
</dbReference>
<keyword evidence="12 20" id="KW-0560">Oxidoreductase</keyword>
<gene>
    <name evidence="20" type="ORF">OO016_01405</name>
</gene>
<evidence type="ECO:0000256" key="14">
    <source>
        <dbReference type="ARBA" id="ARBA00023554"/>
    </source>
</evidence>
<protein>
    <recommendedName>
        <fullName evidence="6">Isocitrate dehydrogenase [NADP]</fullName>
        <ecNumber evidence="5">1.1.1.42</ecNumber>
    </recommendedName>
    <alternativeName>
        <fullName evidence="15">IDP</fullName>
    </alternativeName>
    <alternativeName>
        <fullName evidence="16">NADP(+)-specific ICDH</fullName>
    </alternativeName>
    <alternativeName>
        <fullName evidence="17">Oxalosuccinate decarboxylase</fullName>
    </alternativeName>
</protein>
<keyword evidence="21" id="KW-1185">Reference proteome</keyword>
<evidence type="ECO:0000256" key="1">
    <source>
        <dbReference type="ARBA" id="ARBA00001936"/>
    </source>
</evidence>
<dbReference type="EMBL" id="JAPFQP010000001">
    <property type="protein sequence ID" value="MCX2718245.1"/>
    <property type="molecule type" value="Genomic_DNA"/>
</dbReference>
<evidence type="ECO:0000256" key="4">
    <source>
        <dbReference type="ARBA" id="ARBA00011738"/>
    </source>
</evidence>
<dbReference type="SMART" id="SM01329">
    <property type="entry name" value="Iso_dh"/>
    <property type="match status" value="1"/>
</dbReference>
<comment type="cofactor">
    <cofactor evidence="2">
        <name>Mg(2+)</name>
        <dbReference type="ChEBI" id="CHEBI:18420"/>
    </cofactor>
</comment>
<dbReference type="InterPro" id="IPR046997">
    <property type="entry name" value="Isocitrate_DH_TT1725_C_sf"/>
</dbReference>